<organism evidence="1 2">
    <name type="scientific">Elizabethkingia bruuniana</name>
    <dbReference type="NCBI Taxonomy" id="1756149"/>
    <lineage>
        <taxon>Bacteria</taxon>
        <taxon>Pseudomonadati</taxon>
        <taxon>Bacteroidota</taxon>
        <taxon>Flavobacteriia</taxon>
        <taxon>Flavobacteriales</taxon>
        <taxon>Weeksellaceae</taxon>
        <taxon>Elizabethkingia</taxon>
    </lineage>
</organism>
<keyword evidence="2" id="KW-1185">Reference proteome</keyword>
<dbReference type="AlphaFoldDB" id="A0A7T7UVZ1"/>
<protein>
    <submittedName>
        <fullName evidence="1">Uncharacterized protein</fullName>
    </submittedName>
</protein>
<dbReference type="Proteomes" id="UP000595426">
    <property type="component" value="Chromosome"/>
</dbReference>
<dbReference type="RefSeq" id="WP_131828195.1">
    <property type="nucleotide sequence ID" value="NZ_CBCSDR010000009.1"/>
</dbReference>
<proteinExistence type="predicted"/>
<reference evidence="1 2" key="1">
    <citation type="submission" date="2020-12" db="EMBL/GenBank/DDBJ databases">
        <title>FDA dAtabase for Regulatory Grade micrObial Sequences (FDA-ARGOS): Supporting development and validation of Infectious Disease Dx tests.</title>
        <authorList>
            <person name="Kerrigan L."/>
            <person name="Long C."/>
            <person name="Tallon L."/>
            <person name="Sadzewicz L."/>
            <person name="Zhao X."/>
            <person name="Boylan J."/>
            <person name="Ott S."/>
            <person name="Bowen H."/>
            <person name="Vavikolanu K."/>
            <person name="Mehta A."/>
            <person name="Aluvathingal J."/>
            <person name="Nadendla S."/>
            <person name="Yan Y."/>
            <person name="Sichtig H."/>
        </authorList>
    </citation>
    <scope>NUCLEOTIDE SEQUENCE [LARGE SCALE GENOMIC DNA]</scope>
    <source>
        <strain evidence="1 2">FDAARGOS_1031</strain>
    </source>
</reference>
<dbReference type="EMBL" id="CP067018">
    <property type="protein sequence ID" value="QQN57228.1"/>
    <property type="molecule type" value="Genomic_DNA"/>
</dbReference>
<sequence length="150" mass="16922">MGKDNMFGGKVSYGLSKNILDSKTPVLIEQSEDFMHKQGYESAERVKIKESAIESSGPMGEERISLKDFSIEQIGKSQYTYVKKEELNKKDITYSDKWSSVRNITYTLTKPKGQSNNDTAELKNLRTSDKLKTGAAIIKDIVDFLSNILK</sequence>
<evidence type="ECO:0000313" key="2">
    <source>
        <dbReference type="Proteomes" id="UP000595426"/>
    </source>
</evidence>
<name>A0A7T7UVZ1_9FLAO</name>
<accession>A0A7T7UVZ1</accession>
<evidence type="ECO:0000313" key="1">
    <source>
        <dbReference type="EMBL" id="QQN57228.1"/>
    </source>
</evidence>
<gene>
    <name evidence="1" type="ORF">I6H88_12260</name>
</gene>